<dbReference type="Gene3D" id="3.40.50.12350">
    <property type="match status" value="1"/>
</dbReference>
<evidence type="ECO:0000313" key="9">
    <source>
        <dbReference type="Proteomes" id="UP000050794"/>
    </source>
</evidence>
<feature type="compositionally biased region" description="Basic residues" evidence="7">
    <location>
        <begin position="203"/>
        <end position="212"/>
    </location>
</feature>
<keyword evidence="2 6" id="KW-0378">Hydrolase</keyword>
<dbReference type="GO" id="GO:0045739">
    <property type="term" value="P:positive regulation of DNA repair"/>
    <property type="evidence" value="ECO:0007669"/>
    <property type="project" value="TreeGrafter"/>
</dbReference>
<dbReference type="Proteomes" id="UP000050794">
    <property type="component" value="Unassembled WGS sequence"/>
</dbReference>
<dbReference type="GO" id="GO:0005634">
    <property type="term" value="C:nucleus"/>
    <property type="evidence" value="ECO:0007669"/>
    <property type="project" value="TreeGrafter"/>
</dbReference>
<name>A0A183UEP6_TOXCA</name>
<reference evidence="10" key="1">
    <citation type="submission" date="2016-06" db="UniProtKB">
        <authorList>
            <consortium name="WormBaseParasite"/>
        </authorList>
    </citation>
    <scope>IDENTIFICATION</scope>
</reference>
<dbReference type="EMBL" id="UYWY01019587">
    <property type="protein sequence ID" value="VDM38287.1"/>
    <property type="molecule type" value="Genomic_DNA"/>
</dbReference>
<dbReference type="GO" id="GO:0046872">
    <property type="term" value="F:metal ion binding"/>
    <property type="evidence" value="ECO:0007669"/>
    <property type="project" value="UniProtKB-KW"/>
</dbReference>
<organism evidence="9 10">
    <name type="scientific">Toxocara canis</name>
    <name type="common">Canine roundworm</name>
    <dbReference type="NCBI Taxonomy" id="6265"/>
    <lineage>
        <taxon>Eukaryota</taxon>
        <taxon>Metazoa</taxon>
        <taxon>Ecdysozoa</taxon>
        <taxon>Nematoda</taxon>
        <taxon>Chromadorea</taxon>
        <taxon>Rhabditida</taxon>
        <taxon>Spirurina</taxon>
        <taxon>Ascaridomorpha</taxon>
        <taxon>Ascaridoidea</taxon>
        <taxon>Toxocaridae</taxon>
        <taxon>Toxocara</taxon>
    </lineage>
</organism>
<reference evidence="8 9" key="2">
    <citation type="submission" date="2018-11" db="EMBL/GenBank/DDBJ databases">
        <authorList>
            <consortium name="Pathogen Informatics"/>
        </authorList>
    </citation>
    <scope>NUCLEOTIDE SEQUENCE [LARGE SCALE GENOMIC DNA]</scope>
</reference>
<protein>
    <recommendedName>
        <fullName evidence="6">Eyes absent homolog</fullName>
        <ecNumber evidence="6">3.1.3.48</ecNumber>
    </recommendedName>
</protein>
<evidence type="ECO:0000256" key="7">
    <source>
        <dbReference type="SAM" id="MobiDB-lite"/>
    </source>
</evidence>
<evidence type="ECO:0000313" key="10">
    <source>
        <dbReference type="WBParaSite" id="TCNE_0000696601-mRNA-1"/>
    </source>
</evidence>
<proteinExistence type="inferred from homology"/>
<evidence type="ECO:0000256" key="5">
    <source>
        <dbReference type="ARBA" id="ARBA00051722"/>
    </source>
</evidence>
<dbReference type="AlphaFoldDB" id="A0A183UEP6"/>
<dbReference type="PANTHER" id="PTHR10190:SF16">
    <property type="entry name" value="DEVELOPMENTAL PROTEIN EYES ABSENT"/>
    <property type="match status" value="1"/>
</dbReference>
<evidence type="ECO:0000256" key="2">
    <source>
        <dbReference type="ARBA" id="ARBA00022801"/>
    </source>
</evidence>
<keyword evidence="9" id="KW-1185">Reference proteome</keyword>
<feature type="region of interest" description="Disordered" evidence="7">
    <location>
        <begin position="197"/>
        <end position="219"/>
    </location>
</feature>
<accession>A0A183UEP6</accession>
<keyword evidence="3 6" id="KW-0460">Magnesium</keyword>
<dbReference type="GO" id="GO:0030154">
    <property type="term" value="P:cell differentiation"/>
    <property type="evidence" value="ECO:0007669"/>
    <property type="project" value="TreeGrafter"/>
</dbReference>
<gene>
    <name evidence="8" type="ORF">TCNE_LOCUS6966</name>
</gene>
<dbReference type="WBParaSite" id="TCNE_0000696601-mRNA-1">
    <property type="protein sequence ID" value="TCNE_0000696601-mRNA-1"/>
    <property type="gene ID" value="TCNE_0000696601"/>
</dbReference>
<keyword evidence="4 6" id="KW-0904">Protein phosphatase</keyword>
<evidence type="ECO:0000313" key="8">
    <source>
        <dbReference type="EMBL" id="VDM38287.1"/>
    </source>
</evidence>
<keyword evidence="6" id="KW-0804">Transcription</keyword>
<dbReference type="InterPro" id="IPR038102">
    <property type="entry name" value="EYA_dom_sf"/>
</dbReference>
<dbReference type="EC" id="3.1.3.48" evidence="6"/>
<evidence type="ECO:0000256" key="4">
    <source>
        <dbReference type="ARBA" id="ARBA00022912"/>
    </source>
</evidence>
<evidence type="ECO:0000256" key="6">
    <source>
        <dbReference type="RuleBase" id="RU362036"/>
    </source>
</evidence>
<evidence type="ECO:0000256" key="3">
    <source>
        <dbReference type="ARBA" id="ARBA00022842"/>
    </source>
</evidence>
<dbReference type="GO" id="GO:2001240">
    <property type="term" value="P:negative regulation of extrinsic apoptotic signaling pathway in absence of ligand"/>
    <property type="evidence" value="ECO:0007669"/>
    <property type="project" value="TreeGrafter"/>
</dbReference>
<dbReference type="GO" id="GO:0004725">
    <property type="term" value="F:protein tyrosine phosphatase activity"/>
    <property type="evidence" value="ECO:0007669"/>
    <property type="project" value="UniProtKB-EC"/>
</dbReference>
<keyword evidence="6" id="KW-0805">Transcription regulation</keyword>
<comment type="cofactor">
    <cofactor evidence="6">
        <name>Mg(2+)</name>
        <dbReference type="ChEBI" id="CHEBI:18420"/>
    </cofactor>
    <text evidence="6">Binds 1 Mg(2+) ion per subunit.</text>
</comment>
<dbReference type="InterPro" id="IPR028472">
    <property type="entry name" value="EYA"/>
</dbReference>
<comment type="catalytic activity">
    <reaction evidence="5 6">
        <text>O-phospho-L-tyrosyl-[protein] + H2O = L-tyrosyl-[protein] + phosphate</text>
        <dbReference type="Rhea" id="RHEA:10684"/>
        <dbReference type="Rhea" id="RHEA-COMP:10136"/>
        <dbReference type="Rhea" id="RHEA-COMP:20101"/>
        <dbReference type="ChEBI" id="CHEBI:15377"/>
        <dbReference type="ChEBI" id="CHEBI:43474"/>
        <dbReference type="ChEBI" id="CHEBI:46858"/>
        <dbReference type="ChEBI" id="CHEBI:61978"/>
        <dbReference type="EC" id="3.1.3.48"/>
    </reaction>
</comment>
<keyword evidence="6" id="KW-0479">Metal-binding</keyword>
<dbReference type="PANTHER" id="PTHR10190">
    <property type="entry name" value="EYES ABSENT"/>
    <property type="match status" value="1"/>
</dbReference>
<comment type="similarity">
    <text evidence="1 6">Belongs to the HAD-like hydrolase superfamily. EYA family.</text>
</comment>
<sequence>MTFRRCSKSKSWQHCREPRVDNTAFLSGSSVWSVLPEGAKPETLMPAIPDRPVALTAMTDAAATAAAVASYDSRMIGSSPYYNSGYSAASYGMYGSSAQNYYPVSSSLRGSTAPFPFAATPQAYYGNCALLATAGNSYSPSGFDYNPYPAAVQCYGSRSSYYGNAVNPVSSTSSLYAMSSLPSDSGTAIQLSPFSSKSDVKKTSKGAKKKKVSGGSSSPDGHYTRIFIWEMEDVCVLSNLCLRAGDPVRGQRLAHTVNANVDRLIASAFGFDQNDECDHVNIEDASIEDGLSDVGYPQAGSEASANSAPTASAALLGQPIGRGGVDWMRKLAAKYQHVKDTYTLYKNNYPGFIEETGINAERAELHAFKTTMDPITQAWTDSVARCLKIIVERSSREHYANVLLTSESIVCTLAKLLVMEQSSMIPAENVYSTAKTGKESVIERILSRFGKKCSFVIISTRSDTHEIAKKENIPLWKLKNVHDLDLFYTALTHHLLN</sequence>
<evidence type="ECO:0000256" key="1">
    <source>
        <dbReference type="ARBA" id="ARBA00010501"/>
    </source>
</evidence>